<dbReference type="Pfam" id="PF00072">
    <property type="entry name" value="Response_reg"/>
    <property type="match status" value="1"/>
</dbReference>
<dbReference type="AlphaFoldDB" id="Q10XL1"/>
<dbReference type="KEGG" id="ter:Tery_3990"/>
<dbReference type="InterPro" id="IPR050595">
    <property type="entry name" value="Bact_response_regulator"/>
</dbReference>
<evidence type="ECO:0000256" key="2">
    <source>
        <dbReference type="ARBA" id="ARBA00023012"/>
    </source>
</evidence>
<gene>
    <name evidence="5" type="ordered locus">Tery_3990</name>
</gene>
<name>Q10XL1_TRIEI</name>
<dbReference type="EMBL" id="CP000393">
    <property type="protein sequence ID" value="ABG53013.1"/>
    <property type="molecule type" value="Genomic_DNA"/>
</dbReference>
<feature type="modified residue" description="4-aspartylphosphate" evidence="3">
    <location>
        <position position="54"/>
    </location>
</feature>
<protein>
    <submittedName>
        <fullName evidence="5">Response regulator receiver protein</fullName>
    </submittedName>
</protein>
<keyword evidence="2" id="KW-0902">Two-component regulatory system</keyword>
<proteinExistence type="predicted"/>
<dbReference type="InterPro" id="IPR011006">
    <property type="entry name" value="CheY-like_superfamily"/>
</dbReference>
<dbReference type="PROSITE" id="PS50110">
    <property type="entry name" value="RESPONSE_REGULATORY"/>
    <property type="match status" value="1"/>
</dbReference>
<dbReference type="Gene3D" id="3.40.50.2300">
    <property type="match status" value="1"/>
</dbReference>
<dbReference type="PANTHER" id="PTHR44591:SF14">
    <property type="entry name" value="PROTEIN PILG"/>
    <property type="match status" value="1"/>
</dbReference>
<evidence type="ECO:0000256" key="3">
    <source>
        <dbReference type="PROSITE-ProRule" id="PRU00169"/>
    </source>
</evidence>
<dbReference type="RefSeq" id="WP_011613343.1">
    <property type="nucleotide sequence ID" value="NC_008312.1"/>
</dbReference>
<evidence type="ECO:0000259" key="4">
    <source>
        <dbReference type="PROSITE" id="PS50110"/>
    </source>
</evidence>
<feature type="domain" description="Response regulatory" evidence="4">
    <location>
        <begin position="5"/>
        <end position="121"/>
    </location>
</feature>
<dbReference type="PANTHER" id="PTHR44591">
    <property type="entry name" value="STRESS RESPONSE REGULATOR PROTEIN 1"/>
    <property type="match status" value="1"/>
</dbReference>
<accession>Q10XL1</accession>
<organism evidence="5">
    <name type="scientific">Trichodesmium erythraeum (strain IMS101)</name>
    <dbReference type="NCBI Taxonomy" id="203124"/>
    <lineage>
        <taxon>Bacteria</taxon>
        <taxon>Bacillati</taxon>
        <taxon>Cyanobacteriota</taxon>
        <taxon>Cyanophyceae</taxon>
        <taxon>Oscillatoriophycideae</taxon>
        <taxon>Oscillatoriales</taxon>
        <taxon>Microcoleaceae</taxon>
        <taxon>Trichodesmium</taxon>
    </lineage>
</organism>
<keyword evidence="1 3" id="KW-0597">Phosphoprotein</keyword>
<dbReference type="eggNOG" id="COG0745">
    <property type="taxonomic scope" value="Bacteria"/>
</dbReference>
<evidence type="ECO:0000313" key="5">
    <source>
        <dbReference type="EMBL" id="ABG53013.1"/>
    </source>
</evidence>
<dbReference type="SUPFAM" id="SSF52172">
    <property type="entry name" value="CheY-like"/>
    <property type="match status" value="1"/>
</dbReference>
<dbReference type="OrthoDB" id="582422at2"/>
<dbReference type="InterPro" id="IPR001789">
    <property type="entry name" value="Sig_transdc_resp-reg_receiver"/>
</dbReference>
<dbReference type="HOGENOM" id="CLU_000445_69_17_3"/>
<reference evidence="5" key="1">
    <citation type="submission" date="2006-06" db="EMBL/GenBank/DDBJ databases">
        <title>Complete sequence of Trichodesmium erythraeum IMS101.</title>
        <authorList>
            <consortium name="US DOE Joint Genome Institute"/>
            <person name="Copeland A."/>
            <person name="Lucas S."/>
            <person name="Lapidus A."/>
            <person name="Barry K."/>
            <person name="Detter J.C."/>
            <person name="Glavina del Rio T."/>
            <person name="Hammon N."/>
            <person name="Israni S."/>
            <person name="Dalin E."/>
            <person name="Tice H."/>
            <person name="Pitluck S."/>
            <person name="Kiss H."/>
            <person name="Munk A.C."/>
            <person name="Brettin T."/>
            <person name="Bruce D."/>
            <person name="Han C."/>
            <person name="Tapia R."/>
            <person name="Gilna P."/>
            <person name="Schmutz J."/>
            <person name="Larimer F."/>
            <person name="Land M."/>
            <person name="Hauser L."/>
            <person name="Kyrpides N."/>
            <person name="Kim E."/>
            <person name="Richardson P."/>
        </authorList>
    </citation>
    <scope>NUCLEOTIDE SEQUENCE [LARGE SCALE GENOMIC DNA]</scope>
    <source>
        <strain evidence="5">IMS101</strain>
    </source>
</reference>
<dbReference type="GO" id="GO:0000160">
    <property type="term" value="P:phosphorelay signal transduction system"/>
    <property type="evidence" value="ECO:0007669"/>
    <property type="project" value="UniProtKB-KW"/>
</dbReference>
<dbReference type="STRING" id="203124.Tery_3990"/>
<dbReference type="SMART" id="SM00448">
    <property type="entry name" value="REC"/>
    <property type="match status" value="1"/>
</dbReference>
<sequence length="146" mass="16680">MLNKKVLIVDDCKIVRTLFSRILTDIGLNTILASNGLEALEKVKLYHPDLVILDIIMPKMNGYQVCRQIKSQPKTMNIPVVFCSNKSLEVDVYWGMKQGADGYISKPLKKSELMTLMVRFNIIKNVSEEYSIQCLYKKGKVRVLPI</sequence>
<evidence type="ECO:0000256" key="1">
    <source>
        <dbReference type="ARBA" id="ARBA00022553"/>
    </source>
</evidence>